<keyword evidence="5" id="KW-1185">Reference proteome</keyword>
<feature type="domain" description="Glycosyl transferase family 1" evidence="2">
    <location>
        <begin position="216"/>
        <end position="369"/>
    </location>
</feature>
<dbReference type="CDD" id="cd03794">
    <property type="entry name" value="GT4_WbuB-like"/>
    <property type="match status" value="1"/>
</dbReference>
<dbReference type="GO" id="GO:0009103">
    <property type="term" value="P:lipopolysaccharide biosynthetic process"/>
    <property type="evidence" value="ECO:0007669"/>
    <property type="project" value="TreeGrafter"/>
</dbReference>
<dbReference type="Pfam" id="PF13439">
    <property type="entry name" value="Glyco_transf_4"/>
    <property type="match status" value="1"/>
</dbReference>
<organism evidence="4 5">
    <name type="scientific">Pedobacter planticolens</name>
    <dbReference type="NCBI Taxonomy" id="2679964"/>
    <lineage>
        <taxon>Bacteria</taxon>
        <taxon>Pseudomonadati</taxon>
        <taxon>Bacteroidota</taxon>
        <taxon>Sphingobacteriia</taxon>
        <taxon>Sphingobacteriales</taxon>
        <taxon>Sphingobacteriaceae</taxon>
        <taxon>Pedobacter</taxon>
    </lineage>
</organism>
<dbReference type="Gene3D" id="3.40.50.2000">
    <property type="entry name" value="Glycogen Phosphorylase B"/>
    <property type="match status" value="2"/>
</dbReference>
<evidence type="ECO:0000313" key="4">
    <source>
        <dbReference type="EMBL" id="MBB2145919.1"/>
    </source>
</evidence>
<dbReference type="Pfam" id="PF00534">
    <property type="entry name" value="Glycos_transf_1"/>
    <property type="match status" value="1"/>
</dbReference>
<evidence type="ECO:0000256" key="1">
    <source>
        <dbReference type="ARBA" id="ARBA00022679"/>
    </source>
</evidence>
<protein>
    <submittedName>
        <fullName evidence="4">Glycosyltransferase</fullName>
    </submittedName>
</protein>
<dbReference type="EMBL" id="WNXD01000002">
    <property type="protein sequence ID" value="MBB2145919.1"/>
    <property type="molecule type" value="Genomic_DNA"/>
</dbReference>
<reference evidence="4" key="1">
    <citation type="submission" date="2019-11" db="EMBL/GenBank/DDBJ databases">
        <title>Description of Pedobacter sp. LMG 31464T.</title>
        <authorList>
            <person name="Carlier A."/>
            <person name="Qi S."/>
            <person name="Vandamme P."/>
        </authorList>
    </citation>
    <scope>NUCLEOTIDE SEQUENCE</scope>
    <source>
        <strain evidence="4">LMG 31464</strain>
    </source>
</reference>
<name>A0A923IW84_9SPHI</name>
<dbReference type="AlphaFoldDB" id="A0A923IW84"/>
<gene>
    <name evidence="4" type="ORF">GM921_10505</name>
</gene>
<accession>A0A923IW84</accession>
<dbReference type="InterPro" id="IPR001296">
    <property type="entry name" value="Glyco_trans_1"/>
</dbReference>
<evidence type="ECO:0000313" key="5">
    <source>
        <dbReference type="Proteomes" id="UP000601055"/>
    </source>
</evidence>
<feature type="domain" description="Glycosyltransferase subfamily 4-like N-terminal" evidence="3">
    <location>
        <begin position="22"/>
        <end position="205"/>
    </location>
</feature>
<dbReference type="Proteomes" id="UP000601055">
    <property type="component" value="Unassembled WGS sequence"/>
</dbReference>
<keyword evidence="1" id="KW-0808">Transferase</keyword>
<evidence type="ECO:0000259" key="3">
    <source>
        <dbReference type="Pfam" id="PF13439"/>
    </source>
</evidence>
<dbReference type="RefSeq" id="WP_182922598.1">
    <property type="nucleotide sequence ID" value="NZ_WNXD01000002.1"/>
</dbReference>
<dbReference type="InterPro" id="IPR028098">
    <property type="entry name" value="Glyco_trans_4-like_N"/>
</dbReference>
<sequence length="401" mass="45144">MERILIVNSIYKPEPGVSAQIAEALTVELDQLGYFVTILAPFPSRPKGYKFDFKYTKHKTHIEKIGNSSNLIRLPSYIYSGSNPILRLIEGISFGLACYRYIRRNSHTLDKVYMNTWPIFGQYGVAKACMFEKKPYIVHIQDVYPESFTNKLPNFLKKITHTLLFKIEKFVVQNASQVVVISETMKKLIMSTRKIKEEKIQVVINWQDSSQFSLNEKQPKSDKFTFMYLGNIGTVAGIPFLLKSFASSNLMAKLIIAGSGSQKSDCIAYAKSFPKVDIEFQEVPDGKVPEIQAQADVFLLPIIKNGASSSVPSKLPSYMFSGKPIIACVDHNSETEKCIKSANCGWVSEPEDVQQLVAILRKVVELPPSDLDILGANALRFGQKYFSKEVNLNKLINLITK</sequence>
<dbReference type="PANTHER" id="PTHR46401:SF2">
    <property type="entry name" value="GLYCOSYLTRANSFERASE WBBK-RELATED"/>
    <property type="match status" value="1"/>
</dbReference>
<dbReference type="GO" id="GO:0016757">
    <property type="term" value="F:glycosyltransferase activity"/>
    <property type="evidence" value="ECO:0007669"/>
    <property type="project" value="InterPro"/>
</dbReference>
<proteinExistence type="predicted"/>
<dbReference type="PANTHER" id="PTHR46401">
    <property type="entry name" value="GLYCOSYLTRANSFERASE WBBK-RELATED"/>
    <property type="match status" value="1"/>
</dbReference>
<dbReference type="SUPFAM" id="SSF53756">
    <property type="entry name" value="UDP-Glycosyltransferase/glycogen phosphorylase"/>
    <property type="match status" value="1"/>
</dbReference>
<evidence type="ECO:0000259" key="2">
    <source>
        <dbReference type="Pfam" id="PF00534"/>
    </source>
</evidence>
<comment type="caution">
    <text evidence="4">The sequence shown here is derived from an EMBL/GenBank/DDBJ whole genome shotgun (WGS) entry which is preliminary data.</text>
</comment>